<proteinExistence type="predicted"/>
<keyword evidence="2" id="KW-1185">Reference proteome</keyword>
<reference evidence="1" key="1">
    <citation type="submission" date="2022-03" db="EMBL/GenBank/DDBJ databases">
        <authorList>
            <person name="Tunstrom K."/>
        </authorList>
    </citation>
    <scope>NUCLEOTIDE SEQUENCE</scope>
</reference>
<dbReference type="AlphaFoldDB" id="A0AAU9TQR0"/>
<gene>
    <name evidence="1" type="ORF">EEDITHA_LOCUS5547</name>
</gene>
<dbReference type="EMBL" id="CAKOGL010000008">
    <property type="protein sequence ID" value="CAH2089500.1"/>
    <property type="molecule type" value="Genomic_DNA"/>
</dbReference>
<protein>
    <recommendedName>
        <fullName evidence="3">Secreted protein</fullName>
    </recommendedName>
</protein>
<dbReference type="Proteomes" id="UP001153954">
    <property type="component" value="Unassembled WGS sequence"/>
</dbReference>
<organism evidence="1 2">
    <name type="scientific">Euphydryas editha</name>
    <name type="common">Edith's checkerspot</name>
    <dbReference type="NCBI Taxonomy" id="104508"/>
    <lineage>
        <taxon>Eukaryota</taxon>
        <taxon>Metazoa</taxon>
        <taxon>Ecdysozoa</taxon>
        <taxon>Arthropoda</taxon>
        <taxon>Hexapoda</taxon>
        <taxon>Insecta</taxon>
        <taxon>Pterygota</taxon>
        <taxon>Neoptera</taxon>
        <taxon>Endopterygota</taxon>
        <taxon>Lepidoptera</taxon>
        <taxon>Glossata</taxon>
        <taxon>Ditrysia</taxon>
        <taxon>Papilionoidea</taxon>
        <taxon>Nymphalidae</taxon>
        <taxon>Nymphalinae</taxon>
        <taxon>Euphydryas</taxon>
    </lineage>
</organism>
<evidence type="ECO:0000313" key="2">
    <source>
        <dbReference type="Proteomes" id="UP001153954"/>
    </source>
</evidence>
<accession>A0AAU9TQR0</accession>
<evidence type="ECO:0000313" key="1">
    <source>
        <dbReference type="EMBL" id="CAH2089500.1"/>
    </source>
</evidence>
<evidence type="ECO:0008006" key="3">
    <source>
        <dbReference type="Google" id="ProtNLM"/>
    </source>
</evidence>
<sequence length="96" mass="10757">MILPPLSPRFKLFTFILLFPSLTTYNITRMGLVKGVPVDWSMQELVSVSGASFLLWSVIKARRLNRNTSNEGTVTWVATQSVVLKFRGQIPGSVFP</sequence>
<comment type="caution">
    <text evidence="1">The sequence shown here is derived from an EMBL/GenBank/DDBJ whole genome shotgun (WGS) entry which is preliminary data.</text>
</comment>
<name>A0AAU9TQR0_EUPED</name>